<reference evidence="2 3" key="1">
    <citation type="journal article" date="2021" name="Elife">
        <title>Chloroplast acquisition without the gene transfer in kleptoplastic sea slugs, Plakobranchus ocellatus.</title>
        <authorList>
            <person name="Maeda T."/>
            <person name="Takahashi S."/>
            <person name="Yoshida T."/>
            <person name="Shimamura S."/>
            <person name="Takaki Y."/>
            <person name="Nagai Y."/>
            <person name="Toyoda A."/>
            <person name="Suzuki Y."/>
            <person name="Arimoto A."/>
            <person name="Ishii H."/>
            <person name="Satoh N."/>
            <person name="Nishiyama T."/>
            <person name="Hasebe M."/>
            <person name="Maruyama T."/>
            <person name="Minagawa J."/>
            <person name="Obokata J."/>
            <person name="Shigenobu S."/>
        </authorList>
    </citation>
    <scope>NUCLEOTIDE SEQUENCE [LARGE SCALE GENOMIC DNA]</scope>
</reference>
<feature type="region of interest" description="Disordered" evidence="1">
    <location>
        <begin position="66"/>
        <end position="110"/>
    </location>
</feature>
<keyword evidence="3" id="KW-1185">Reference proteome</keyword>
<proteinExistence type="predicted"/>
<evidence type="ECO:0000313" key="2">
    <source>
        <dbReference type="EMBL" id="GFN87106.1"/>
    </source>
</evidence>
<evidence type="ECO:0000313" key="3">
    <source>
        <dbReference type="Proteomes" id="UP000735302"/>
    </source>
</evidence>
<feature type="region of interest" description="Disordered" evidence="1">
    <location>
        <begin position="1"/>
        <end position="48"/>
    </location>
</feature>
<dbReference type="Proteomes" id="UP000735302">
    <property type="component" value="Unassembled WGS sequence"/>
</dbReference>
<accession>A0AAV3YVU2</accession>
<name>A0AAV3YVU2_9GAST</name>
<dbReference type="AlphaFoldDB" id="A0AAV3YVU2"/>
<gene>
    <name evidence="2" type="ORF">PoB_001361200</name>
</gene>
<sequence>MSCPATKQAFLYQTSQPSISVLPQVGRRASRPKQAEMSEKKKKENEGGLVMAWSRYDRTLKETNLLSGEYPVTSPKNSEREKSQRDPPPATHFVRLGTHFNPSSSPPRLSSYRSRLQFKIAVTPRHYGEEYGSRAFHVPQVSRPGLAI</sequence>
<feature type="compositionally biased region" description="Polar residues" evidence="1">
    <location>
        <begin position="11"/>
        <end position="21"/>
    </location>
</feature>
<comment type="caution">
    <text evidence="2">The sequence shown here is derived from an EMBL/GenBank/DDBJ whole genome shotgun (WGS) entry which is preliminary data.</text>
</comment>
<organism evidence="2 3">
    <name type="scientific">Plakobranchus ocellatus</name>
    <dbReference type="NCBI Taxonomy" id="259542"/>
    <lineage>
        <taxon>Eukaryota</taxon>
        <taxon>Metazoa</taxon>
        <taxon>Spiralia</taxon>
        <taxon>Lophotrochozoa</taxon>
        <taxon>Mollusca</taxon>
        <taxon>Gastropoda</taxon>
        <taxon>Heterobranchia</taxon>
        <taxon>Euthyneura</taxon>
        <taxon>Panpulmonata</taxon>
        <taxon>Sacoglossa</taxon>
        <taxon>Placobranchoidea</taxon>
        <taxon>Plakobranchidae</taxon>
        <taxon>Plakobranchus</taxon>
    </lineage>
</organism>
<dbReference type="EMBL" id="BLXT01001660">
    <property type="protein sequence ID" value="GFN87106.1"/>
    <property type="molecule type" value="Genomic_DNA"/>
</dbReference>
<feature type="compositionally biased region" description="Basic and acidic residues" evidence="1">
    <location>
        <begin position="33"/>
        <end position="46"/>
    </location>
</feature>
<evidence type="ECO:0000256" key="1">
    <source>
        <dbReference type="SAM" id="MobiDB-lite"/>
    </source>
</evidence>
<protein>
    <submittedName>
        <fullName evidence="2">Uncharacterized protein</fullName>
    </submittedName>
</protein>